<evidence type="ECO:0000259" key="8">
    <source>
        <dbReference type="Pfam" id="PF02687"/>
    </source>
</evidence>
<evidence type="ECO:0000256" key="6">
    <source>
        <dbReference type="ARBA" id="ARBA00023136"/>
    </source>
</evidence>
<evidence type="ECO:0000256" key="5">
    <source>
        <dbReference type="ARBA" id="ARBA00022989"/>
    </source>
</evidence>
<name>A0ABZ0PSY1_9PSED</name>
<feature type="transmembrane region" description="Helical" evidence="7">
    <location>
        <begin position="317"/>
        <end position="341"/>
    </location>
</feature>
<evidence type="ECO:0000256" key="3">
    <source>
        <dbReference type="ARBA" id="ARBA00022475"/>
    </source>
</evidence>
<dbReference type="InterPro" id="IPR003838">
    <property type="entry name" value="ABC3_permease_C"/>
</dbReference>
<evidence type="ECO:0000256" key="2">
    <source>
        <dbReference type="ARBA" id="ARBA00005236"/>
    </source>
</evidence>
<evidence type="ECO:0000313" key="10">
    <source>
        <dbReference type="EMBL" id="WPC04201.1"/>
    </source>
</evidence>
<feature type="transmembrane region" description="Helical" evidence="7">
    <location>
        <begin position="20"/>
        <end position="40"/>
    </location>
</feature>
<keyword evidence="5 7" id="KW-1133">Transmembrane helix</keyword>
<feature type="domain" description="ABC3 transporter permease C-terminal" evidence="8">
    <location>
        <begin position="661"/>
        <end position="769"/>
    </location>
</feature>
<reference evidence="10 11" key="1">
    <citation type="submission" date="2023-11" db="EMBL/GenBank/DDBJ databases">
        <title>Complete genome of Pseudomonas benzenivorans BA3361.</title>
        <authorList>
            <person name="Shin S.Y."/>
            <person name="Song J."/>
            <person name="Kang H."/>
        </authorList>
    </citation>
    <scope>NUCLEOTIDE SEQUENCE [LARGE SCALE GENOMIC DNA]</scope>
    <source>
        <strain evidence="10 11">HNIBRBA3361</strain>
    </source>
</reference>
<comment type="subcellular location">
    <subcellularLocation>
        <location evidence="1">Cell membrane</location>
        <topology evidence="1">Multi-pass membrane protein</topology>
    </subcellularLocation>
</comment>
<evidence type="ECO:0000256" key="7">
    <source>
        <dbReference type="SAM" id="Phobius"/>
    </source>
</evidence>
<dbReference type="Pfam" id="PF02687">
    <property type="entry name" value="FtsX"/>
    <property type="match status" value="2"/>
</dbReference>
<feature type="transmembrane region" description="Helical" evidence="7">
    <location>
        <begin position="269"/>
        <end position="286"/>
    </location>
</feature>
<protein>
    <submittedName>
        <fullName evidence="10">FtsX-like permease family protein</fullName>
    </submittedName>
</protein>
<evidence type="ECO:0000256" key="4">
    <source>
        <dbReference type="ARBA" id="ARBA00022692"/>
    </source>
</evidence>
<dbReference type="InterPro" id="IPR025857">
    <property type="entry name" value="MacB_PCD"/>
</dbReference>
<dbReference type="Pfam" id="PF12704">
    <property type="entry name" value="MacB_PCD"/>
    <property type="match status" value="1"/>
</dbReference>
<feature type="transmembrane region" description="Helical" evidence="7">
    <location>
        <begin position="434"/>
        <end position="457"/>
    </location>
</feature>
<keyword evidence="6 7" id="KW-0472">Membrane</keyword>
<keyword evidence="4 7" id="KW-0812">Transmembrane</keyword>
<dbReference type="PANTHER" id="PTHR30489">
    <property type="entry name" value="LIPOPROTEIN-RELEASING SYSTEM TRANSMEMBRANE PROTEIN LOLE"/>
    <property type="match status" value="1"/>
</dbReference>
<organism evidence="10 11">
    <name type="scientific">Pseudomonas benzenivorans</name>
    <dbReference type="NCBI Taxonomy" id="556533"/>
    <lineage>
        <taxon>Bacteria</taxon>
        <taxon>Pseudomonadati</taxon>
        <taxon>Pseudomonadota</taxon>
        <taxon>Gammaproteobacteria</taxon>
        <taxon>Pseudomonadales</taxon>
        <taxon>Pseudomonadaceae</taxon>
        <taxon>Pseudomonas</taxon>
    </lineage>
</organism>
<gene>
    <name evidence="10" type="ORF">SBP02_15675</name>
</gene>
<dbReference type="Proteomes" id="UP001305928">
    <property type="component" value="Chromosome"/>
</dbReference>
<dbReference type="InterPro" id="IPR051447">
    <property type="entry name" value="Lipoprotein-release_system"/>
</dbReference>
<evidence type="ECO:0000313" key="11">
    <source>
        <dbReference type="Proteomes" id="UP001305928"/>
    </source>
</evidence>
<proteinExistence type="inferred from homology"/>
<comment type="similarity">
    <text evidence="2">Belongs to the ABC-4 integral membrane protein family. LolC/E subfamily.</text>
</comment>
<feature type="transmembrane region" description="Helical" evidence="7">
    <location>
        <begin position="703"/>
        <end position="729"/>
    </location>
</feature>
<dbReference type="EMBL" id="CP137892">
    <property type="protein sequence ID" value="WPC04201.1"/>
    <property type="molecule type" value="Genomic_DNA"/>
</dbReference>
<evidence type="ECO:0000259" key="9">
    <source>
        <dbReference type="Pfam" id="PF12704"/>
    </source>
</evidence>
<dbReference type="PANTHER" id="PTHR30489:SF0">
    <property type="entry name" value="LIPOPROTEIN-RELEASING SYSTEM TRANSMEMBRANE PROTEIN LOLE"/>
    <property type="match status" value="1"/>
</dbReference>
<evidence type="ECO:0000256" key="1">
    <source>
        <dbReference type="ARBA" id="ARBA00004651"/>
    </source>
</evidence>
<feature type="transmembrane region" description="Helical" evidence="7">
    <location>
        <begin position="660"/>
        <end position="682"/>
    </location>
</feature>
<feature type="domain" description="ABC3 transporter permease C-terminal" evidence="8">
    <location>
        <begin position="273"/>
        <end position="389"/>
    </location>
</feature>
<feature type="transmembrane region" description="Helical" evidence="7">
    <location>
        <begin position="361"/>
        <end position="381"/>
    </location>
</feature>
<keyword evidence="11" id="KW-1185">Reference proteome</keyword>
<sequence>MSPLDHKLLRDLRRVRGQALAIAVVIALGVLLLVMMDGLVNSLEESKRAYYQRYRLAEVFAPVKRAPRQLLAQIAALPGVAAVEGRVNGAALIDLPEEAVPIRAQAVSLPDHRRPRLNAVHLVEGRRLAAGQHDEILLLQGFAAARGLAPGDRLRVNLNGARRTLRIVGLAQAPEFLYSVAPGELAPDDARFAVLWMNEEALAAAFDLDGAFNQALLALGRDARLAQVLEDLERLLAPYGSTGAFGLADQLSNRFISEEIAGLRASSRVVPPIFLGVAAFLLYIVISRMIQAEREQIGLLKAFGYSGAAVAAHYGKFVLAIAVAGALLGCLLGVLAGRSLVGVYLTYYKFPFLLFRVDPGVFLTGLAVSILVASAGGLLVLRQVFALNPAVAMRPPAPPDYSRSARLGRLLRRLLDPPSRMVVRRLLRQPGRTLSAAGGIGAGMALTVAMLSVMSAFERSLELSFGVIDRSDATLSFIEPLSDKTLLELGRMAGVIEVEPFRQVAVMLRHGRHSYRGAISGLVGRPRLNRPVDKHMQGLFIRADGLILGESLAQILRVQPGQSLSVEVREGRRPRLQLPVAGVAETLLGAPAYLELGALNRALQEPNRVSGAYLRVDSAQGEALYRTLKEMPAVAGVSLRSEARSALRKLLDSGAGAIRYVMAAIAAIITFGIVYNSARIAFAERARDLASLRVLGFTRGEAAFVLLGELALITLLALPLGALLGYYLTEAVATGFSTDLYRVPLLLVPSSYGIAALAVLAAATLSGWLVKRDLDRLAPIDALKTQE</sequence>
<accession>A0ABZ0PSY1</accession>
<feature type="transmembrane region" description="Helical" evidence="7">
    <location>
        <begin position="749"/>
        <end position="770"/>
    </location>
</feature>
<dbReference type="RefSeq" id="WP_318643077.1">
    <property type="nucleotide sequence ID" value="NZ_CP137892.1"/>
</dbReference>
<keyword evidence="3" id="KW-1003">Cell membrane</keyword>
<feature type="domain" description="MacB-like periplasmic core" evidence="9">
    <location>
        <begin position="24"/>
        <end position="233"/>
    </location>
</feature>